<dbReference type="KEGG" id="sin:YN1551_2284"/>
<sequence length="170" mass="19752">MPNGRIFNSLQIFHGMECPFCGFKYLIDVNVGQSTNRRNINLGFNLLSFGVSTNLLRESHLLSFKAEYCSNCKRIYTAWKLNDLNNIDLDISKLNCRILKCYVVILILSITPFKRYKKDIAKHFGLNVTDVLDPLIIIIWCRKNNDGILIRQLRGYYDMNTHIISMQGLR</sequence>
<protein>
    <submittedName>
        <fullName evidence="1">Uncharacterized protein</fullName>
    </submittedName>
</protein>
<dbReference type="HOGENOM" id="CLU_1567237_0_0_2"/>
<evidence type="ECO:0000313" key="2">
    <source>
        <dbReference type="Proteomes" id="UP000006818"/>
    </source>
</evidence>
<reference evidence="1 2" key="1">
    <citation type="journal article" date="2009" name="Proc. Natl. Acad. Sci. U.S.A.">
        <title>Biogeography of the Sulfolobus islandicus pan-genome.</title>
        <authorList>
            <person name="Reno M.L."/>
            <person name="Held N.L."/>
            <person name="Fields C.J."/>
            <person name="Burke P.V."/>
            <person name="Whitaker R.J."/>
        </authorList>
    </citation>
    <scope>NUCLEOTIDE SEQUENCE [LARGE SCALE GENOMIC DNA]</scope>
    <source>
        <strain evidence="2">Y.N.15.51 / Yellowstone #2</strain>
    </source>
</reference>
<proteinExistence type="predicted"/>
<gene>
    <name evidence="1" type="ordered locus">YN1551_2284</name>
</gene>
<accession>C3NK24</accession>
<name>C3NK24_SACI1</name>
<dbReference type="Proteomes" id="UP000006818">
    <property type="component" value="Chromosome"/>
</dbReference>
<organism evidence="1 2">
    <name type="scientific">Saccharolobus islandicus (strain Y.N.15.51 / Yellowstone #2)</name>
    <name type="common">Sulfolobus islandicus</name>
    <dbReference type="NCBI Taxonomy" id="419942"/>
    <lineage>
        <taxon>Archaea</taxon>
        <taxon>Thermoproteota</taxon>
        <taxon>Thermoprotei</taxon>
        <taxon>Sulfolobales</taxon>
        <taxon>Sulfolobaceae</taxon>
        <taxon>Saccharolobus</taxon>
    </lineage>
</organism>
<evidence type="ECO:0000313" key="1">
    <source>
        <dbReference type="EMBL" id="ACP49267.1"/>
    </source>
</evidence>
<dbReference type="EMBL" id="CP001404">
    <property type="protein sequence ID" value="ACP49267.1"/>
    <property type="molecule type" value="Genomic_DNA"/>
</dbReference>
<dbReference type="AlphaFoldDB" id="C3NK24"/>